<sequence>MVMPFGLTNAPASKEEHEAHLKLILELLEKEKLFENSRNVIYRDFSKIAKPLTPLTQKNKKFEWGDEQETAFQTLKDMLCDASILALPEGADDFVVYYDSSDQGFGCILMQRNKVIAYPSRQLKIHENNYTTHDLDWTNYDREIRYHSGKANVVANALSMKEQLKPRRAWAMSMKIHSGIKARTLEAQGKASKGVNTLAEMLKDWINSLREKKMADYILLSEFGYPFMEI</sequence>
<dbReference type="InterPro" id="IPR043128">
    <property type="entry name" value="Rev_trsase/Diguanyl_cyclase"/>
</dbReference>
<reference evidence="2" key="1">
    <citation type="journal article" date="2019" name="Sci. Rep.">
        <title>Draft genome of Tanacetum cinerariifolium, the natural source of mosquito coil.</title>
        <authorList>
            <person name="Yamashiro T."/>
            <person name="Shiraishi A."/>
            <person name="Satake H."/>
            <person name="Nakayama K."/>
        </authorList>
    </citation>
    <scope>NUCLEOTIDE SEQUENCE</scope>
</reference>
<name>A0A699HAR5_TANCI</name>
<accession>A0A699HAR5</accession>
<evidence type="ECO:0000259" key="1">
    <source>
        <dbReference type="Pfam" id="PF17919"/>
    </source>
</evidence>
<dbReference type="Gene3D" id="3.30.70.270">
    <property type="match status" value="1"/>
</dbReference>
<organism evidence="2">
    <name type="scientific">Tanacetum cinerariifolium</name>
    <name type="common">Dalmatian daisy</name>
    <name type="synonym">Chrysanthemum cinerariifolium</name>
    <dbReference type="NCBI Taxonomy" id="118510"/>
    <lineage>
        <taxon>Eukaryota</taxon>
        <taxon>Viridiplantae</taxon>
        <taxon>Streptophyta</taxon>
        <taxon>Embryophyta</taxon>
        <taxon>Tracheophyta</taxon>
        <taxon>Spermatophyta</taxon>
        <taxon>Magnoliopsida</taxon>
        <taxon>eudicotyledons</taxon>
        <taxon>Gunneridae</taxon>
        <taxon>Pentapetalae</taxon>
        <taxon>asterids</taxon>
        <taxon>campanulids</taxon>
        <taxon>Asterales</taxon>
        <taxon>Asteraceae</taxon>
        <taxon>Asteroideae</taxon>
        <taxon>Anthemideae</taxon>
        <taxon>Anthemidinae</taxon>
        <taxon>Tanacetum</taxon>
    </lineage>
</organism>
<feature type="domain" description="Reverse transcriptase/retrotransposon-derived protein RNase H-like" evidence="1">
    <location>
        <begin position="64"/>
        <end position="135"/>
    </location>
</feature>
<dbReference type="InterPro" id="IPR041577">
    <property type="entry name" value="RT_RNaseH_2"/>
</dbReference>
<dbReference type="SUPFAM" id="SSF56672">
    <property type="entry name" value="DNA/RNA polymerases"/>
    <property type="match status" value="1"/>
</dbReference>
<proteinExistence type="predicted"/>
<dbReference type="PANTHER" id="PTHR34072">
    <property type="entry name" value="ENZYMATIC POLYPROTEIN-RELATED"/>
    <property type="match status" value="1"/>
</dbReference>
<dbReference type="InterPro" id="IPR043502">
    <property type="entry name" value="DNA/RNA_pol_sf"/>
</dbReference>
<dbReference type="PANTHER" id="PTHR34072:SF52">
    <property type="entry name" value="RIBONUCLEASE H"/>
    <property type="match status" value="1"/>
</dbReference>
<gene>
    <name evidence="2" type="ORF">Tci_348750</name>
</gene>
<dbReference type="AlphaFoldDB" id="A0A699HAR5"/>
<comment type="caution">
    <text evidence="2">The sequence shown here is derived from an EMBL/GenBank/DDBJ whole genome shotgun (WGS) entry which is preliminary data.</text>
</comment>
<dbReference type="Pfam" id="PF17919">
    <property type="entry name" value="RT_RNaseH_2"/>
    <property type="match status" value="1"/>
</dbReference>
<dbReference type="EMBL" id="BKCJ010128792">
    <property type="protein sequence ID" value="GEX76775.1"/>
    <property type="molecule type" value="Genomic_DNA"/>
</dbReference>
<protein>
    <recommendedName>
        <fullName evidence="1">Reverse transcriptase/retrotransposon-derived protein RNase H-like domain-containing protein</fullName>
    </recommendedName>
</protein>
<evidence type="ECO:0000313" key="2">
    <source>
        <dbReference type="EMBL" id="GEX76775.1"/>
    </source>
</evidence>